<accession>A0A6C0KZZ3</accession>
<protein>
    <recommendedName>
        <fullName evidence="2">Methyltransferase</fullName>
    </recommendedName>
</protein>
<dbReference type="InterPro" id="IPR029063">
    <property type="entry name" value="SAM-dependent_MTases_sf"/>
</dbReference>
<reference evidence="1" key="1">
    <citation type="journal article" date="2020" name="Nature">
        <title>Giant virus diversity and host interactions through global metagenomics.</title>
        <authorList>
            <person name="Schulz F."/>
            <person name="Roux S."/>
            <person name="Paez-Espino D."/>
            <person name="Jungbluth S."/>
            <person name="Walsh D.A."/>
            <person name="Denef V.J."/>
            <person name="McMahon K.D."/>
            <person name="Konstantinidis K.T."/>
            <person name="Eloe-Fadrosh E.A."/>
            <person name="Kyrpides N.C."/>
            <person name="Woyke T."/>
        </authorList>
    </citation>
    <scope>NUCLEOTIDE SEQUENCE</scope>
    <source>
        <strain evidence="1">GVMAG-S-ERX555907-63</strain>
    </source>
</reference>
<dbReference type="EMBL" id="MN741018">
    <property type="protein sequence ID" value="QHU22801.1"/>
    <property type="molecule type" value="Genomic_DNA"/>
</dbReference>
<dbReference type="AlphaFoldDB" id="A0A6C0KZZ3"/>
<evidence type="ECO:0000313" key="1">
    <source>
        <dbReference type="EMBL" id="QHU22801.1"/>
    </source>
</evidence>
<sequence length="281" mass="32873">MPPESVKKSHSEEEYIKLGQWAKSYNYGGILDELTEYFGYLHEKDDMDNVGLKLQICVKKSRPMYIHGYVLTSALHKYLSEKQKILNTANFTNRLKHSFFEVFTNKKDKSEEFIILETGTARGFSSIMMAKILEMFNVNGKIYTTDKINMFDNCIKSAQLNRTVSIHECVEEWKTLVDKYINFVVGNTKITLPSLNKKLNRIHFAFLDGSHHYKDIKYELDYVAQKQQQGDIIVCDDYTRSQFPEIYTAVNEFLEKGLYDSKQFFGSDGRKHRGYVYMIKK</sequence>
<dbReference type="Gene3D" id="3.40.50.150">
    <property type="entry name" value="Vaccinia Virus protein VP39"/>
    <property type="match status" value="1"/>
</dbReference>
<proteinExistence type="predicted"/>
<evidence type="ECO:0008006" key="2">
    <source>
        <dbReference type="Google" id="ProtNLM"/>
    </source>
</evidence>
<dbReference type="Pfam" id="PF13578">
    <property type="entry name" value="Methyltransf_24"/>
    <property type="match status" value="1"/>
</dbReference>
<organism evidence="1">
    <name type="scientific">viral metagenome</name>
    <dbReference type="NCBI Taxonomy" id="1070528"/>
    <lineage>
        <taxon>unclassified sequences</taxon>
        <taxon>metagenomes</taxon>
        <taxon>organismal metagenomes</taxon>
    </lineage>
</organism>
<dbReference type="SUPFAM" id="SSF53335">
    <property type="entry name" value="S-adenosyl-L-methionine-dependent methyltransferases"/>
    <property type="match status" value="1"/>
</dbReference>
<name>A0A6C0KZZ3_9ZZZZ</name>